<dbReference type="Proteomes" id="UP000243499">
    <property type="component" value="Chromosome 1"/>
</dbReference>
<evidence type="ECO:0000256" key="1">
    <source>
        <dbReference type="SAM" id="SignalP"/>
    </source>
</evidence>
<dbReference type="Gene3D" id="1.20.140.40">
    <property type="entry name" value="Invertase/pectin methylesterase inhibitor family protein"/>
    <property type="match status" value="1"/>
</dbReference>
<dbReference type="Pfam" id="PF04043">
    <property type="entry name" value="PMEI"/>
    <property type="match status" value="1"/>
</dbReference>
<feature type="chain" id="PRO_5015663551" description="Pectinesterase inhibitor domain-containing protein" evidence="1">
    <location>
        <begin position="20"/>
        <end position="139"/>
    </location>
</feature>
<keyword evidence="1" id="KW-0732">Signal</keyword>
<dbReference type="InterPro" id="IPR035513">
    <property type="entry name" value="Invertase/methylesterase_inhib"/>
</dbReference>
<evidence type="ECO:0000259" key="2">
    <source>
        <dbReference type="Pfam" id="PF04043"/>
    </source>
</evidence>
<reference evidence="3" key="1">
    <citation type="submission" date="2018-04" db="EMBL/GenBank/DDBJ databases">
        <title>WGS assembly of Panicum hallii.</title>
        <authorList>
            <person name="Lovell J."/>
            <person name="Jenkins J."/>
            <person name="Lowry D."/>
            <person name="Mamidi S."/>
            <person name="Sreedasyam A."/>
            <person name="Weng X."/>
            <person name="Barry K."/>
            <person name="Bonette J."/>
            <person name="Campitelli B."/>
            <person name="Daum C."/>
            <person name="Gordon S."/>
            <person name="Gould B."/>
            <person name="Lipzen A."/>
            <person name="Macqueen A."/>
            <person name="Palacio-Mejia J."/>
            <person name="Plott C."/>
            <person name="Shakirov E."/>
            <person name="Shu S."/>
            <person name="Yoshinaga Y."/>
            <person name="Zane M."/>
            <person name="Rokhsar D."/>
            <person name="Grimwood J."/>
            <person name="Schmutz J."/>
            <person name="Juenger T."/>
        </authorList>
    </citation>
    <scope>NUCLEOTIDE SEQUENCE [LARGE SCALE GENOMIC DNA]</scope>
    <source>
        <strain evidence="3">FIL2</strain>
    </source>
</reference>
<accession>A0A2T8KXB2</accession>
<proteinExistence type="predicted"/>
<feature type="signal peptide" evidence="1">
    <location>
        <begin position="1"/>
        <end position="19"/>
    </location>
</feature>
<dbReference type="EMBL" id="CM008046">
    <property type="protein sequence ID" value="PVH66805.1"/>
    <property type="molecule type" value="Genomic_DNA"/>
</dbReference>
<dbReference type="InterPro" id="IPR006501">
    <property type="entry name" value="Pectinesterase_inhib_dom"/>
</dbReference>
<sequence>MVQPIAIVLLAVAIAPVLAAGSSSVINATCAELKPLWPYDYCVGVLSGDPAATDLRGVSAAAVNITATKAASTLRVISDLVDELSTCRGYYGNMLPSLADISANASARPRDCDIWLFQGDAHKDPISEENSERATFWSA</sequence>
<dbReference type="GO" id="GO:0004857">
    <property type="term" value="F:enzyme inhibitor activity"/>
    <property type="evidence" value="ECO:0007669"/>
    <property type="project" value="InterPro"/>
</dbReference>
<name>A0A2T8KXB2_9POAL</name>
<gene>
    <name evidence="3" type="ORF">PAHAL_1G352600</name>
</gene>
<feature type="domain" description="Pectinesterase inhibitor" evidence="2">
    <location>
        <begin position="25"/>
        <end position="104"/>
    </location>
</feature>
<dbReference type="Gramene" id="PVH66805">
    <property type="protein sequence ID" value="PVH66805"/>
    <property type="gene ID" value="PAHAL_1G352600"/>
</dbReference>
<protein>
    <recommendedName>
        <fullName evidence="2">Pectinesterase inhibitor domain-containing protein</fullName>
    </recommendedName>
</protein>
<evidence type="ECO:0000313" key="3">
    <source>
        <dbReference type="EMBL" id="PVH66805.1"/>
    </source>
</evidence>
<organism evidence="3">
    <name type="scientific">Panicum hallii</name>
    <dbReference type="NCBI Taxonomy" id="206008"/>
    <lineage>
        <taxon>Eukaryota</taxon>
        <taxon>Viridiplantae</taxon>
        <taxon>Streptophyta</taxon>
        <taxon>Embryophyta</taxon>
        <taxon>Tracheophyta</taxon>
        <taxon>Spermatophyta</taxon>
        <taxon>Magnoliopsida</taxon>
        <taxon>Liliopsida</taxon>
        <taxon>Poales</taxon>
        <taxon>Poaceae</taxon>
        <taxon>PACMAD clade</taxon>
        <taxon>Panicoideae</taxon>
        <taxon>Panicodae</taxon>
        <taxon>Paniceae</taxon>
        <taxon>Panicinae</taxon>
        <taxon>Panicum</taxon>
        <taxon>Panicum sect. Panicum</taxon>
    </lineage>
</organism>
<dbReference type="AlphaFoldDB" id="A0A2T8KXB2"/>
<dbReference type="SUPFAM" id="SSF101148">
    <property type="entry name" value="Plant invertase/pectin methylesterase inhibitor"/>
    <property type="match status" value="1"/>
</dbReference>